<protein>
    <recommendedName>
        <fullName evidence="10">Gustatory receptor</fullName>
    </recommendedName>
</protein>
<dbReference type="Pfam" id="PF08395">
    <property type="entry name" value="7tm_7"/>
    <property type="match status" value="1"/>
</dbReference>
<dbReference type="EMBL" id="CAJVCH010171694">
    <property type="protein sequence ID" value="CAG7728984.1"/>
    <property type="molecule type" value="Genomic_DNA"/>
</dbReference>
<keyword evidence="5 6" id="KW-0472">Membrane</keyword>
<evidence type="ECO:0000256" key="4">
    <source>
        <dbReference type="ARBA" id="ARBA00022989"/>
    </source>
</evidence>
<feature type="signal peptide" evidence="7">
    <location>
        <begin position="1"/>
        <end position="16"/>
    </location>
</feature>
<evidence type="ECO:0000256" key="2">
    <source>
        <dbReference type="ARBA" id="ARBA00022475"/>
    </source>
</evidence>
<keyword evidence="3 6" id="KW-0812">Transmembrane</keyword>
<sequence>MYIILFIFTSKLLTNCILVWNHRLDRVLNQGERYRRRSEKHSEHMGFDHLFKDYVCILDLMEGADVIFANTVESFYATQVISIIFELFYLYQSLTVSPEFRNERRVDVLVMGLFVTQSIVFLYQASISASEVAERSLEGLEIIRRKGILGRRSDEELYFVMSLYMSYTGHFDIGINASKMFTFNKSFLISMFILAFTFFIIVVQFTPILQMTDDVKLERIRRDITETNLATFVEGFYGKAGLTRTGGS</sequence>
<evidence type="ECO:0008006" key="10">
    <source>
        <dbReference type="Google" id="ProtNLM"/>
    </source>
</evidence>
<dbReference type="Proteomes" id="UP000708208">
    <property type="component" value="Unassembled WGS sequence"/>
</dbReference>
<evidence type="ECO:0000256" key="1">
    <source>
        <dbReference type="ARBA" id="ARBA00004651"/>
    </source>
</evidence>
<feature type="chain" id="PRO_5035292523" description="Gustatory receptor" evidence="7">
    <location>
        <begin position="17"/>
        <end position="248"/>
    </location>
</feature>
<evidence type="ECO:0000313" key="8">
    <source>
        <dbReference type="EMBL" id="CAG7728984.1"/>
    </source>
</evidence>
<dbReference type="GO" id="GO:0005886">
    <property type="term" value="C:plasma membrane"/>
    <property type="evidence" value="ECO:0007669"/>
    <property type="project" value="UniProtKB-SubCell"/>
</dbReference>
<organism evidence="8 9">
    <name type="scientific">Allacma fusca</name>
    <dbReference type="NCBI Taxonomy" id="39272"/>
    <lineage>
        <taxon>Eukaryota</taxon>
        <taxon>Metazoa</taxon>
        <taxon>Ecdysozoa</taxon>
        <taxon>Arthropoda</taxon>
        <taxon>Hexapoda</taxon>
        <taxon>Collembola</taxon>
        <taxon>Symphypleona</taxon>
        <taxon>Sminthuridae</taxon>
        <taxon>Allacma</taxon>
    </lineage>
</organism>
<evidence type="ECO:0000256" key="6">
    <source>
        <dbReference type="SAM" id="Phobius"/>
    </source>
</evidence>
<evidence type="ECO:0000256" key="5">
    <source>
        <dbReference type="ARBA" id="ARBA00023136"/>
    </source>
</evidence>
<dbReference type="OrthoDB" id="6366728at2759"/>
<accession>A0A8J2K0T3</accession>
<evidence type="ECO:0000256" key="7">
    <source>
        <dbReference type="SAM" id="SignalP"/>
    </source>
</evidence>
<evidence type="ECO:0000313" key="9">
    <source>
        <dbReference type="Proteomes" id="UP000708208"/>
    </source>
</evidence>
<feature type="transmembrane region" description="Helical" evidence="6">
    <location>
        <begin position="187"/>
        <end position="209"/>
    </location>
</feature>
<keyword evidence="2" id="KW-1003">Cell membrane</keyword>
<dbReference type="GO" id="GO:0050909">
    <property type="term" value="P:sensory perception of taste"/>
    <property type="evidence" value="ECO:0007669"/>
    <property type="project" value="InterPro"/>
</dbReference>
<keyword evidence="4 6" id="KW-1133">Transmembrane helix</keyword>
<proteinExistence type="predicted"/>
<keyword evidence="9" id="KW-1185">Reference proteome</keyword>
<keyword evidence="7" id="KW-0732">Signal</keyword>
<comment type="caution">
    <text evidence="8">The sequence shown here is derived from an EMBL/GenBank/DDBJ whole genome shotgun (WGS) entry which is preliminary data.</text>
</comment>
<dbReference type="AlphaFoldDB" id="A0A8J2K0T3"/>
<reference evidence="8" key="1">
    <citation type="submission" date="2021-06" db="EMBL/GenBank/DDBJ databases">
        <authorList>
            <person name="Hodson N. C."/>
            <person name="Mongue J. A."/>
            <person name="Jaron S. K."/>
        </authorList>
    </citation>
    <scope>NUCLEOTIDE SEQUENCE</scope>
</reference>
<name>A0A8J2K0T3_9HEXA</name>
<evidence type="ECO:0000256" key="3">
    <source>
        <dbReference type="ARBA" id="ARBA00022692"/>
    </source>
</evidence>
<dbReference type="InterPro" id="IPR013604">
    <property type="entry name" value="7TM_chemorcpt"/>
</dbReference>
<gene>
    <name evidence="8" type="ORF">AFUS01_LOCUS17726</name>
</gene>
<comment type="subcellular location">
    <subcellularLocation>
        <location evidence="1">Cell membrane</location>
        <topology evidence="1">Multi-pass membrane protein</topology>
    </subcellularLocation>
</comment>